<dbReference type="AlphaFoldDB" id="I9PZ98"/>
<dbReference type="GO" id="GO:0003677">
    <property type="term" value="F:DNA binding"/>
    <property type="evidence" value="ECO:0007669"/>
    <property type="project" value="InterPro"/>
</dbReference>
<gene>
    <name evidence="3" type="ORF">HMPREF1061_01584</name>
</gene>
<sequence>MIFNNMGNIQLNSKQIAISWTGQFVFRKETDNKPGLRSPQIGALHALMAHVESNEERAIVVMPTGTGKTETMLAFLIANVCQKVFVIIPSDALRNQTYKKFKSLGLLPKLGVVPANINLPIVTKVTHNLKDDEWKQKIDSSNVIVTTMALAANISYKVRQYIRENVSFAFIDEAHHSKAETWNEFIGIFPPSKVIMFTATPFRNDGQKLAGKIVFNFSLKKAQEQHYYEAINNYQIVKYNTLDADKAIAKKAIEILQTDLAEGYDHIVMARCKSKSRAKEVYKIYQQYQDYNPIIVYSGMPNAIGVLKAIKEKKHRIIVCVNMLGEGYDLPQLKIAAIHDEKQSLAITLQFIGRFTRTNDIKLGKASFITNIANPPIKEEINSLYQIDADWNYILPRINERASTQQQSLTDFLEGFQGDLNDEISLEDIRPALSAEIYTTKSTTTAFNNWKEGINHINKYDYILHTVSGNTLVVVLGNKSCVLWGDTKTVQNLSWDIIIVYFDAITKRIYLNSSIKIKGENFLKHIFSSPIKVQNDSLFRVFANVQRLRLFNVGARLPQGKDISFQSYYGRSVQDGIDLLSQGKLLKNNLFGVGYKRGNPTSIGCSSNGKVWSRERCDLQHYQEWCNEIGKIIFDESIDTNVVLQNMLSFEMLKKWPNAHPISMDWNPEMYEHYTQLVHFGESLLPFDDIEITIEDDTSVGNNIIFSLRTNDYYCKYRIDILSDDKDKNHKIQYSWIGGDKIKFVHGNTEVSLEDFFVDYPPTIFYADNSISYGIKFCKPKRKAEEIPDSMISTLTWNGVDLSKESQESAPYRKDSIQYYMVQTIIDKHDYLIDDDGCGEVADLVAIDNSEHQIDVTLYHLKYAKGGKVTGQIENLYQVCGQAQKSIRWKYIGGNKVFQHILKRNELKTSKGKSSSILKGDISEIIKLREEASNKKELRYHIVIVQPGMSKSNSSSEMKILLGNTVQVLHEMANIDCRVICSE</sequence>
<feature type="domain" description="Helicase C-terminal" evidence="2">
    <location>
        <begin position="252"/>
        <end position="410"/>
    </location>
</feature>
<evidence type="ECO:0000313" key="4">
    <source>
        <dbReference type="Proteomes" id="UP000002965"/>
    </source>
</evidence>
<dbReference type="SMART" id="SM00487">
    <property type="entry name" value="DEXDc"/>
    <property type="match status" value="1"/>
</dbReference>
<accession>I9PZ98</accession>
<dbReference type="EMBL" id="AGXF01000006">
    <property type="protein sequence ID" value="EIY21853.1"/>
    <property type="molecule type" value="Genomic_DNA"/>
</dbReference>
<reference evidence="3 4" key="1">
    <citation type="submission" date="2012-02" db="EMBL/GenBank/DDBJ databases">
        <title>The Genome Sequence of Bacteroides caccae CL03T12C61.</title>
        <authorList>
            <consortium name="The Broad Institute Genome Sequencing Platform"/>
            <person name="Earl A."/>
            <person name="Ward D."/>
            <person name="Feldgarden M."/>
            <person name="Gevers D."/>
            <person name="Zitomersky N.L."/>
            <person name="Coyne M.J."/>
            <person name="Comstock L.E."/>
            <person name="Young S.K."/>
            <person name="Zeng Q."/>
            <person name="Gargeya S."/>
            <person name="Fitzgerald M."/>
            <person name="Haas B."/>
            <person name="Abouelleil A."/>
            <person name="Alvarado L."/>
            <person name="Arachchi H.M."/>
            <person name="Berlin A."/>
            <person name="Chapman S.B."/>
            <person name="Gearin G."/>
            <person name="Goldberg J."/>
            <person name="Griggs A."/>
            <person name="Gujja S."/>
            <person name="Hansen M."/>
            <person name="Heiman D."/>
            <person name="Howarth C."/>
            <person name="Larimer J."/>
            <person name="Lui A."/>
            <person name="MacDonald P.J.P."/>
            <person name="McCowen C."/>
            <person name="Montmayeur A."/>
            <person name="Murphy C."/>
            <person name="Neiman D."/>
            <person name="Pearson M."/>
            <person name="Priest M."/>
            <person name="Roberts A."/>
            <person name="Saif S."/>
            <person name="Shea T."/>
            <person name="Sisk P."/>
            <person name="Stolte C."/>
            <person name="Sykes S."/>
            <person name="Wortman J."/>
            <person name="Nusbaum C."/>
            <person name="Birren B."/>
        </authorList>
    </citation>
    <scope>NUCLEOTIDE SEQUENCE [LARGE SCALE GENOMIC DNA]</scope>
    <source>
        <strain evidence="3 4">CL03T12C61</strain>
    </source>
</reference>
<dbReference type="InterPro" id="IPR027417">
    <property type="entry name" value="P-loop_NTPase"/>
</dbReference>
<dbReference type="PROSITE" id="PS51194">
    <property type="entry name" value="HELICASE_CTER"/>
    <property type="match status" value="1"/>
</dbReference>
<evidence type="ECO:0008006" key="5">
    <source>
        <dbReference type="Google" id="ProtNLM"/>
    </source>
</evidence>
<dbReference type="InterPro" id="IPR001650">
    <property type="entry name" value="Helicase_C-like"/>
</dbReference>
<dbReference type="InterPro" id="IPR050742">
    <property type="entry name" value="Helicase_Restrict-Modif_Enz"/>
</dbReference>
<dbReference type="InterPro" id="IPR014001">
    <property type="entry name" value="Helicase_ATP-bd"/>
</dbReference>
<dbReference type="PATRIC" id="fig|997873.3.peg.1666"/>
<keyword evidence="4" id="KW-1185">Reference proteome</keyword>
<dbReference type="GO" id="GO:0005524">
    <property type="term" value="F:ATP binding"/>
    <property type="evidence" value="ECO:0007669"/>
    <property type="project" value="InterPro"/>
</dbReference>
<name>I9PZ98_9BACE</name>
<protein>
    <recommendedName>
        <fullName evidence="5">Helicase ATP-binding domain-containing protein</fullName>
    </recommendedName>
</protein>
<proteinExistence type="predicted"/>
<organism evidence="3 4">
    <name type="scientific">Bacteroides caccae CL03T12C61</name>
    <dbReference type="NCBI Taxonomy" id="997873"/>
    <lineage>
        <taxon>Bacteria</taxon>
        <taxon>Pseudomonadati</taxon>
        <taxon>Bacteroidota</taxon>
        <taxon>Bacteroidia</taxon>
        <taxon>Bacteroidales</taxon>
        <taxon>Bacteroidaceae</taxon>
        <taxon>Bacteroides</taxon>
    </lineage>
</organism>
<dbReference type="PANTHER" id="PTHR47396:SF1">
    <property type="entry name" value="ATP-DEPENDENT HELICASE IRC3-RELATED"/>
    <property type="match status" value="1"/>
</dbReference>
<dbReference type="Proteomes" id="UP000002965">
    <property type="component" value="Unassembled WGS sequence"/>
</dbReference>
<dbReference type="InterPro" id="IPR006935">
    <property type="entry name" value="Helicase/UvrB_N"/>
</dbReference>
<dbReference type="GO" id="GO:0005829">
    <property type="term" value="C:cytosol"/>
    <property type="evidence" value="ECO:0007669"/>
    <property type="project" value="TreeGrafter"/>
</dbReference>
<feature type="domain" description="Helicase ATP-binding" evidence="1">
    <location>
        <begin position="49"/>
        <end position="219"/>
    </location>
</feature>
<dbReference type="Gene3D" id="3.40.50.300">
    <property type="entry name" value="P-loop containing nucleotide triphosphate hydrolases"/>
    <property type="match status" value="2"/>
</dbReference>
<dbReference type="SUPFAM" id="SSF52540">
    <property type="entry name" value="P-loop containing nucleoside triphosphate hydrolases"/>
    <property type="match status" value="1"/>
</dbReference>
<evidence type="ECO:0000313" key="3">
    <source>
        <dbReference type="EMBL" id="EIY21853.1"/>
    </source>
</evidence>
<evidence type="ECO:0000259" key="2">
    <source>
        <dbReference type="PROSITE" id="PS51194"/>
    </source>
</evidence>
<comment type="caution">
    <text evidence="3">The sequence shown here is derived from an EMBL/GenBank/DDBJ whole genome shotgun (WGS) entry which is preliminary data.</text>
</comment>
<dbReference type="Pfam" id="PF04851">
    <property type="entry name" value="ResIII"/>
    <property type="match status" value="1"/>
</dbReference>
<dbReference type="GO" id="GO:0016787">
    <property type="term" value="F:hydrolase activity"/>
    <property type="evidence" value="ECO:0007669"/>
    <property type="project" value="InterPro"/>
</dbReference>
<dbReference type="CDD" id="cd17926">
    <property type="entry name" value="DEXHc_RE"/>
    <property type="match status" value="1"/>
</dbReference>
<dbReference type="PROSITE" id="PS51192">
    <property type="entry name" value="HELICASE_ATP_BIND_1"/>
    <property type="match status" value="1"/>
</dbReference>
<dbReference type="Pfam" id="PF00271">
    <property type="entry name" value="Helicase_C"/>
    <property type="match status" value="1"/>
</dbReference>
<dbReference type="PANTHER" id="PTHR47396">
    <property type="entry name" value="TYPE I RESTRICTION ENZYME ECOKI R PROTEIN"/>
    <property type="match status" value="1"/>
</dbReference>
<evidence type="ECO:0000259" key="1">
    <source>
        <dbReference type="PROSITE" id="PS51192"/>
    </source>
</evidence>
<dbReference type="HOGENOM" id="CLU_011686_0_0_10"/>